<proteinExistence type="predicted"/>
<sequence length="115" mass="13750">MESKKQFEKDSLVRQMVESGIELEDRQVKNLMDSNSEKDWELIIEYIKRNPSQHLEQVLLCRNFDLVKPENFDQYMQNRQVIQELLSEKDGIIDTNKREQAKLLIQSIPILKTRE</sequence>
<reference evidence="1 2" key="1">
    <citation type="journal article" date="2016" name="Nat. Commun.">
        <title>Thousands of microbial genomes shed light on interconnected biogeochemical processes in an aquifer system.</title>
        <authorList>
            <person name="Anantharaman K."/>
            <person name="Brown C.T."/>
            <person name="Hug L.A."/>
            <person name="Sharon I."/>
            <person name="Castelle C.J."/>
            <person name="Probst A.J."/>
            <person name="Thomas B.C."/>
            <person name="Singh A."/>
            <person name="Wilkins M.J."/>
            <person name="Karaoz U."/>
            <person name="Brodie E.L."/>
            <person name="Williams K.H."/>
            <person name="Hubbard S.S."/>
            <person name="Banfield J.F."/>
        </authorList>
    </citation>
    <scope>NUCLEOTIDE SEQUENCE [LARGE SCALE GENOMIC DNA]</scope>
</reference>
<evidence type="ECO:0000313" key="2">
    <source>
        <dbReference type="Proteomes" id="UP000178406"/>
    </source>
</evidence>
<dbReference type="EMBL" id="MFHQ01000003">
    <property type="protein sequence ID" value="OGF74820.1"/>
    <property type="molecule type" value="Genomic_DNA"/>
</dbReference>
<accession>A0A1F5WGW5</accession>
<dbReference type="AlphaFoldDB" id="A0A1F5WGW5"/>
<organism evidence="1 2">
    <name type="scientific">Candidatus Giovannonibacteria bacterium RIFCSPHIGHO2_02_FULL_46_20</name>
    <dbReference type="NCBI Taxonomy" id="1798338"/>
    <lineage>
        <taxon>Bacteria</taxon>
        <taxon>Candidatus Giovannoniibacteriota</taxon>
    </lineage>
</organism>
<comment type="caution">
    <text evidence="1">The sequence shown here is derived from an EMBL/GenBank/DDBJ whole genome shotgun (WGS) entry which is preliminary data.</text>
</comment>
<evidence type="ECO:0000313" key="1">
    <source>
        <dbReference type="EMBL" id="OGF74820.1"/>
    </source>
</evidence>
<protein>
    <submittedName>
        <fullName evidence="1">Uncharacterized protein</fullName>
    </submittedName>
</protein>
<dbReference type="Proteomes" id="UP000178406">
    <property type="component" value="Unassembled WGS sequence"/>
</dbReference>
<name>A0A1F5WGW5_9BACT</name>
<gene>
    <name evidence="1" type="ORF">A3J56_02565</name>
</gene>